<keyword evidence="7 8" id="KW-0472">Membrane</keyword>
<dbReference type="GO" id="GO:0015833">
    <property type="term" value="P:peptide transport"/>
    <property type="evidence" value="ECO:0007669"/>
    <property type="project" value="InterPro"/>
</dbReference>
<dbReference type="PROSITE" id="PS50929">
    <property type="entry name" value="ABC_TM1F"/>
    <property type="match status" value="1"/>
</dbReference>
<proteinExistence type="predicted"/>
<keyword evidence="3 8" id="KW-0812">Transmembrane</keyword>
<dbReference type="SMART" id="SM00382">
    <property type="entry name" value="AAA"/>
    <property type="match status" value="1"/>
</dbReference>
<dbReference type="PANTHER" id="PTHR24221">
    <property type="entry name" value="ATP-BINDING CASSETTE SUB-FAMILY B"/>
    <property type="match status" value="1"/>
</dbReference>
<dbReference type="GO" id="GO:1904680">
    <property type="term" value="F:peptide transmembrane transporter activity"/>
    <property type="evidence" value="ECO:0007669"/>
    <property type="project" value="InterPro"/>
</dbReference>
<dbReference type="EMBL" id="NVSR01000002">
    <property type="protein sequence ID" value="PCI30776.1"/>
    <property type="molecule type" value="Genomic_DNA"/>
</dbReference>
<dbReference type="Proteomes" id="UP000218113">
    <property type="component" value="Unassembled WGS sequence"/>
</dbReference>
<evidence type="ECO:0000313" key="11">
    <source>
        <dbReference type="EMBL" id="PCI30776.1"/>
    </source>
</evidence>
<evidence type="ECO:0000256" key="8">
    <source>
        <dbReference type="SAM" id="Phobius"/>
    </source>
</evidence>
<gene>
    <name evidence="11" type="ORF">COB67_01085</name>
</gene>
<keyword evidence="6 8" id="KW-1133">Transmembrane helix</keyword>
<feature type="transmembrane region" description="Helical" evidence="8">
    <location>
        <begin position="242"/>
        <end position="260"/>
    </location>
</feature>
<name>A0A2A4TAX6_9DELT</name>
<protein>
    <recommendedName>
        <fullName evidence="13">Cyclic peptide export ABC transporter</fullName>
    </recommendedName>
</protein>
<evidence type="ECO:0000256" key="7">
    <source>
        <dbReference type="ARBA" id="ARBA00023136"/>
    </source>
</evidence>
<organism evidence="11 12">
    <name type="scientific">SAR324 cluster bacterium</name>
    <dbReference type="NCBI Taxonomy" id="2024889"/>
    <lineage>
        <taxon>Bacteria</taxon>
        <taxon>Deltaproteobacteria</taxon>
        <taxon>SAR324 cluster</taxon>
    </lineage>
</organism>
<evidence type="ECO:0000259" key="10">
    <source>
        <dbReference type="PROSITE" id="PS50929"/>
    </source>
</evidence>
<dbReference type="InterPro" id="IPR027417">
    <property type="entry name" value="P-loop_NTPase"/>
</dbReference>
<dbReference type="SUPFAM" id="SSF90123">
    <property type="entry name" value="ABC transporter transmembrane region"/>
    <property type="match status" value="1"/>
</dbReference>
<keyword evidence="5" id="KW-0067">ATP-binding</keyword>
<dbReference type="Pfam" id="PF00664">
    <property type="entry name" value="ABC_membrane"/>
    <property type="match status" value="1"/>
</dbReference>
<dbReference type="Gene3D" id="1.20.1560.10">
    <property type="entry name" value="ABC transporter type 1, transmembrane domain"/>
    <property type="match status" value="1"/>
</dbReference>
<dbReference type="InterPro" id="IPR003439">
    <property type="entry name" value="ABC_transporter-like_ATP-bd"/>
</dbReference>
<dbReference type="GO" id="GO:0005886">
    <property type="term" value="C:plasma membrane"/>
    <property type="evidence" value="ECO:0007669"/>
    <property type="project" value="UniProtKB-SubCell"/>
</dbReference>
<feature type="transmembrane region" description="Helical" evidence="8">
    <location>
        <begin position="20"/>
        <end position="40"/>
    </location>
</feature>
<evidence type="ECO:0000313" key="12">
    <source>
        <dbReference type="Proteomes" id="UP000218113"/>
    </source>
</evidence>
<dbReference type="PROSITE" id="PS50893">
    <property type="entry name" value="ABC_TRANSPORTER_2"/>
    <property type="match status" value="1"/>
</dbReference>
<dbReference type="InterPro" id="IPR039421">
    <property type="entry name" value="Type_1_exporter"/>
</dbReference>
<comment type="subcellular location">
    <subcellularLocation>
        <location evidence="1">Cell membrane</location>
        <topology evidence="1">Multi-pass membrane protein</topology>
    </subcellularLocation>
</comment>
<dbReference type="GO" id="GO:0016887">
    <property type="term" value="F:ATP hydrolysis activity"/>
    <property type="evidence" value="ECO:0007669"/>
    <property type="project" value="InterPro"/>
</dbReference>
<dbReference type="GO" id="GO:0005524">
    <property type="term" value="F:ATP binding"/>
    <property type="evidence" value="ECO:0007669"/>
    <property type="project" value="UniProtKB-KW"/>
</dbReference>
<comment type="caution">
    <text evidence="11">The sequence shown here is derived from an EMBL/GenBank/DDBJ whole genome shotgun (WGS) entry which is preliminary data.</text>
</comment>
<evidence type="ECO:0000256" key="2">
    <source>
        <dbReference type="ARBA" id="ARBA00022448"/>
    </source>
</evidence>
<sequence length="542" mass="62049">MKFFEFFRKESEASEGKIIIMILLAGASNGLLISLINAGAEMAANLKVEARIFFLYMLAFALYIITQRYALSESIVALEGAVRKVRLRIAGKIHRTELQFIEKAGQGEIYNKLTQDSNVVSQSIIFAIFSAQSSIVLLFTLFYIAWISFKIFLVCVATISTIILLRISINKKLTESIKKAFKKETQFFDVLNHLLRGFKEVKINRKKNEDLYKEIETISIETEELKIAAGIQSINLVMITRLGVYFLLPVIVFIMPLFYFVDQDSIYEITSATLFIIGPINVIMVAMPMLTRADVAIKSLYDLEHTLDKVISGHDDTEGEILALPEAFQKITLSDLSFHYTDKENNSLFSIGPVNLTINRGEILYIIGGNGSGKSTLLKLLTGLYYPDEGSISFDDRKIHKNNYQSYRELFSIIFTDFHLFDKLYGLRDIDPEQVDSLLRLMKLDEKTKYLEKRFTNMELSTGQKKRLAFISAMLENKPICIFDELAADQDPYFRKQFYEVILQDLKKQGKTIIAVTHDDHYFHTADRVLKVEYGQLSEYQS</sequence>
<accession>A0A2A4TAX6</accession>
<feature type="domain" description="ABC transmembrane type-1" evidence="10">
    <location>
        <begin position="19"/>
        <end position="292"/>
    </location>
</feature>
<dbReference type="InterPro" id="IPR036640">
    <property type="entry name" value="ABC1_TM_sf"/>
</dbReference>
<dbReference type="CDD" id="cd03225">
    <property type="entry name" value="ABC_cobalt_CbiO_domain1"/>
    <property type="match status" value="1"/>
</dbReference>
<evidence type="ECO:0000256" key="4">
    <source>
        <dbReference type="ARBA" id="ARBA00022741"/>
    </source>
</evidence>
<keyword evidence="4" id="KW-0547">Nucleotide-binding</keyword>
<evidence type="ECO:0000256" key="6">
    <source>
        <dbReference type="ARBA" id="ARBA00022989"/>
    </source>
</evidence>
<dbReference type="AlphaFoldDB" id="A0A2A4TAX6"/>
<dbReference type="Gene3D" id="3.40.50.300">
    <property type="entry name" value="P-loop containing nucleotide triphosphate hydrolases"/>
    <property type="match status" value="1"/>
</dbReference>
<feature type="domain" description="ABC transporter" evidence="9">
    <location>
        <begin position="331"/>
        <end position="542"/>
    </location>
</feature>
<dbReference type="InterPro" id="IPR011527">
    <property type="entry name" value="ABC1_TM_dom"/>
</dbReference>
<dbReference type="InterPro" id="IPR005898">
    <property type="entry name" value="Cyc_pep_transpt_SyrD/YojI"/>
</dbReference>
<evidence type="ECO:0000256" key="3">
    <source>
        <dbReference type="ARBA" id="ARBA00022692"/>
    </source>
</evidence>
<feature type="transmembrane region" description="Helical" evidence="8">
    <location>
        <begin position="151"/>
        <end position="169"/>
    </location>
</feature>
<dbReference type="InterPro" id="IPR003593">
    <property type="entry name" value="AAA+_ATPase"/>
</dbReference>
<feature type="transmembrane region" description="Helical" evidence="8">
    <location>
        <begin position="266"/>
        <end position="290"/>
    </location>
</feature>
<keyword evidence="2" id="KW-0813">Transport</keyword>
<dbReference type="PANTHER" id="PTHR24221:SF654">
    <property type="entry name" value="ATP-BINDING CASSETTE SUB-FAMILY B MEMBER 6"/>
    <property type="match status" value="1"/>
</dbReference>
<dbReference type="SUPFAM" id="SSF52540">
    <property type="entry name" value="P-loop containing nucleoside triphosphate hydrolases"/>
    <property type="match status" value="1"/>
</dbReference>
<dbReference type="GO" id="GO:0140359">
    <property type="term" value="F:ABC-type transporter activity"/>
    <property type="evidence" value="ECO:0007669"/>
    <property type="project" value="InterPro"/>
</dbReference>
<feature type="transmembrane region" description="Helical" evidence="8">
    <location>
        <begin position="124"/>
        <end position="145"/>
    </location>
</feature>
<dbReference type="InterPro" id="IPR015856">
    <property type="entry name" value="ABC_transpr_CbiO/EcfA_su"/>
</dbReference>
<evidence type="ECO:0000256" key="5">
    <source>
        <dbReference type="ARBA" id="ARBA00022840"/>
    </source>
</evidence>
<evidence type="ECO:0008006" key="13">
    <source>
        <dbReference type="Google" id="ProtNLM"/>
    </source>
</evidence>
<evidence type="ECO:0000256" key="1">
    <source>
        <dbReference type="ARBA" id="ARBA00004651"/>
    </source>
</evidence>
<dbReference type="Pfam" id="PF00005">
    <property type="entry name" value="ABC_tran"/>
    <property type="match status" value="1"/>
</dbReference>
<feature type="transmembrane region" description="Helical" evidence="8">
    <location>
        <begin position="52"/>
        <end position="71"/>
    </location>
</feature>
<evidence type="ECO:0000259" key="9">
    <source>
        <dbReference type="PROSITE" id="PS50893"/>
    </source>
</evidence>
<dbReference type="NCBIfam" id="TIGR01194">
    <property type="entry name" value="cyc_pep_trnsptr"/>
    <property type="match status" value="1"/>
</dbReference>
<reference evidence="12" key="1">
    <citation type="submission" date="2017-08" db="EMBL/GenBank/DDBJ databases">
        <title>A dynamic microbial community with high functional redundancy inhabits the cold, oxic subseafloor aquifer.</title>
        <authorList>
            <person name="Tully B.J."/>
            <person name="Wheat C.G."/>
            <person name="Glazer B.T."/>
            <person name="Huber J.A."/>
        </authorList>
    </citation>
    <scope>NUCLEOTIDE SEQUENCE [LARGE SCALE GENOMIC DNA]</scope>
</reference>